<reference evidence="1" key="2">
    <citation type="journal article" date="2022" name="Nat. Biotechnol.">
        <title>Carbon-negative production of acetone and isopropanol by gas fermentation at industrial pilot scale.</title>
        <authorList>
            <person name="Liew F.E."/>
            <person name="Nogle R."/>
            <person name="Abdalla T."/>
            <person name="Rasor B.J."/>
            <person name="Canter C."/>
            <person name="Jensen R.O."/>
            <person name="Wang L."/>
            <person name="Strutz J."/>
            <person name="Chirania P."/>
            <person name="De Tissera S."/>
            <person name="Mueller A.P."/>
            <person name="Ruan Z."/>
            <person name="Gao A."/>
            <person name="Tran L."/>
            <person name="Engle N.L."/>
            <person name="Bromley J.C."/>
            <person name="Daniell J."/>
            <person name="Conrado R."/>
            <person name="Tschaplinski T.J."/>
            <person name="Giannone R.J."/>
            <person name="Hettich R.L."/>
            <person name="Karim A.S."/>
            <person name="Simpson S.D."/>
            <person name="Brown S.D."/>
            <person name="Leang C."/>
            <person name="Jewett M.C."/>
            <person name="Kopke M."/>
        </authorList>
    </citation>
    <scope>NUCLEOTIDE SEQUENCE</scope>
    <source>
        <strain evidence="1">DJ080</strain>
    </source>
</reference>
<evidence type="ECO:0000313" key="1">
    <source>
        <dbReference type="EMBL" id="NRT90169.1"/>
    </source>
</evidence>
<organism evidence="1 2">
    <name type="scientific">Clostridium beijerinckii</name>
    <name type="common">Clostridium MP</name>
    <dbReference type="NCBI Taxonomy" id="1520"/>
    <lineage>
        <taxon>Bacteria</taxon>
        <taxon>Bacillati</taxon>
        <taxon>Bacillota</taxon>
        <taxon>Clostridia</taxon>
        <taxon>Eubacteriales</taxon>
        <taxon>Clostridiaceae</taxon>
        <taxon>Clostridium</taxon>
    </lineage>
</organism>
<dbReference type="Gene3D" id="2.160.20.10">
    <property type="entry name" value="Single-stranded right-handed beta-helix, Pectin lyase-like"/>
    <property type="match status" value="1"/>
</dbReference>
<comment type="caution">
    <text evidence="1">The sequence shown here is derived from an EMBL/GenBank/DDBJ whole genome shotgun (WGS) entry which is preliminary data.</text>
</comment>
<dbReference type="EMBL" id="JABSWW010000001">
    <property type="protein sequence ID" value="NRT90169.1"/>
    <property type="molecule type" value="Genomic_DNA"/>
</dbReference>
<dbReference type="AlphaFoldDB" id="A0AAX0B4M3"/>
<dbReference type="Proteomes" id="UP001193748">
    <property type="component" value="Unassembled WGS sequence"/>
</dbReference>
<evidence type="ECO:0008006" key="3">
    <source>
        <dbReference type="Google" id="ProtNLM"/>
    </source>
</evidence>
<sequence length="278" mass="29391">MGWKITDKFLVDPQDNDSVPFDQGGIVRRSTWGKIKDYILGNASLVTTDKTVRGAINEVNTSLSERVKRSTADITYYVSPTGNDSNDGLTSGTAFKTIQHAIDSLPQIMNNIATINVASGTYNEVVIISGFAGKGSIKLNGGTNLNTAVNYIINNLSILKCTCNVTVVGFISAITNGNSFYISGCVNAVLNYCIDTVLAISKQGIFCEYSFVIIYGCQISNKDHGIFASNSATIFSNSNTGTGNTYGLYANNAATIGKYGTQPSGTTAEASSGGGVIR</sequence>
<dbReference type="InterPro" id="IPR011050">
    <property type="entry name" value="Pectin_lyase_fold/virulence"/>
</dbReference>
<protein>
    <recommendedName>
        <fullName evidence="3">DUF1565 domain-containing protein</fullName>
    </recommendedName>
</protein>
<gene>
    <name evidence="1" type="ORF">B0H41_003848</name>
</gene>
<reference evidence="1" key="1">
    <citation type="submission" date="2020-05" db="EMBL/GenBank/DDBJ databases">
        <authorList>
            <person name="Brown S."/>
            <person name="Huntemann M."/>
            <person name="Clum A."/>
            <person name="Spunde A."/>
            <person name="Palaniappan K."/>
            <person name="Ritter S."/>
            <person name="Mikhailova N."/>
            <person name="Chen I.-M."/>
            <person name="Stamatis D."/>
            <person name="Reddy T."/>
            <person name="O'Malley R."/>
            <person name="Daum C."/>
            <person name="Shapiro N."/>
            <person name="Ivanova N."/>
            <person name="Kyrpides N."/>
            <person name="Woyke T."/>
        </authorList>
    </citation>
    <scope>NUCLEOTIDE SEQUENCE</scope>
    <source>
        <strain evidence="1">DJ080</strain>
    </source>
</reference>
<proteinExistence type="predicted"/>
<dbReference type="SUPFAM" id="SSF51126">
    <property type="entry name" value="Pectin lyase-like"/>
    <property type="match status" value="1"/>
</dbReference>
<dbReference type="InterPro" id="IPR012334">
    <property type="entry name" value="Pectin_lyas_fold"/>
</dbReference>
<dbReference type="RefSeq" id="WP_173711482.1">
    <property type="nucleotide sequence ID" value="NZ_CP107022.1"/>
</dbReference>
<name>A0AAX0B4M3_CLOBE</name>
<accession>A0AAX0B4M3</accession>
<evidence type="ECO:0000313" key="2">
    <source>
        <dbReference type="Proteomes" id="UP001193748"/>
    </source>
</evidence>